<evidence type="ECO:0000313" key="2">
    <source>
        <dbReference type="EMBL" id="TID20753.1"/>
    </source>
</evidence>
<protein>
    <submittedName>
        <fullName evidence="2">Uncharacterized protein</fullName>
    </submittedName>
</protein>
<dbReference type="Proteomes" id="UP000298493">
    <property type="component" value="Unassembled WGS sequence"/>
</dbReference>
<feature type="region of interest" description="Disordered" evidence="1">
    <location>
        <begin position="1"/>
        <end position="28"/>
    </location>
</feature>
<feature type="compositionally biased region" description="Basic and acidic residues" evidence="1">
    <location>
        <begin position="12"/>
        <end position="27"/>
    </location>
</feature>
<accession>A0A4Z1NX79</accession>
<evidence type="ECO:0000256" key="1">
    <source>
        <dbReference type="SAM" id="MobiDB-lite"/>
    </source>
</evidence>
<feature type="compositionally biased region" description="Low complexity" evidence="1">
    <location>
        <begin position="1"/>
        <end position="11"/>
    </location>
</feature>
<reference evidence="2 3" key="1">
    <citation type="submission" date="2019-04" db="EMBL/GenBank/DDBJ databases">
        <title>High contiguity whole genome sequence and gene annotation resource for two Venturia nashicola isolates.</title>
        <authorList>
            <person name="Prokchorchik M."/>
            <person name="Won K."/>
            <person name="Lee Y."/>
            <person name="Choi E.D."/>
            <person name="Segonzac C."/>
            <person name="Sohn K.H."/>
        </authorList>
    </citation>
    <scope>NUCLEOTIDE SEQUENCE [LARGE SCALE GENOMIC DNA]</scope>
    <source>
        <strain evidence="2 3">PRI2</strain>
    </source>
</reference>
<sequence>MSASSRSSALSDHSEAQKQLDRPRDQAKPSLALYTPLDSQSNGITGRTQSIGVKWTVGQGRGIICSKTYARFSHVFGMVREGQHIDRVPSFLYTLQELRIVMLDSDLTNALHHQNWSFEPETASDKAWEEMRFCLTGNQYYHFEQDSIMWLGNRGTNPYRGLAQLYKGFLAHSIQM</sequence>
<dbReference type="EMBL" id="SNSC02000010">
    <property type="protein sequence ID" value="TID20753.1"/>
    <property type="molecule type" value="Genomic_DNA"/>
</dbReference>
<organism evidence="2 3">
    <name type="scientific">Venturia nashicola</name>
    <dbReference type="NCBI Taxonomy" id="86259"/>
    <lineage>
        <taxon>Eukaryota</taxon>
        <taxon>Fungi</taxon>
        <taxon>Dikarya</taxon>
        <taxon>Ascomycota</taxon>
        <taxon>Pezizomycotina</taxon>
        <taxon>Dothideomycetes</taxon>
        <taxon>Pleosporomycetidae</taxon>
        <taxon>Venturiales</taxon>
        <taxon>Venturiaceae</taxon>
        <taxon>Venturia</taxon>
    </lineage>
</organism>
<dbReference type="AlphaFoldDB" id="A0A4Z1NX79"/>
<proteinExistence type="predicted"/>
<gene>
    <name evidence="2" type="ORF">E6O75_ATG05517</name>
</gene>
<comment type="caution">
    <text evidence="2">The sequence shown here is derived from an EMBL/GenBank/DDBJ whole genome shotgun (WGS) entry which is preliminary data.</text>
</comment>
<keyword evidence="3" id="KW-1185">Reference proteome</keyword>
<name>A0A4Z1NX79_9PEZI</name>
<evidence type="ECO:0000313" key="3">
    <source>
        <dbReference type="Proteomes" id="UP000298493"/>
    </source>
</evidence>